<organism evidence="4 5">
    <name type="scientific">Chelonia mydas</name>
    <name type="common">Green sea-turtle</name>
    <name type="synonym">Chelonia agassizi</name>
    <dbReference type="NCBI Taxonomy" id="8469"/>
    <lineage>
        <taxon>Eukaryota</taxon>
        <taxon>Metazoa</taxon>
        <taxon>Chordata</taxon>
        <taxon>Craniata</taxon>
        <taxon>Vertebrata</taxon>
        <taxon>Euteleostomi</taxon>
        <taxon>Archelosauria</taxon>
        <taxon>Testudinata</taxon>
        <taxon>Testudines</taxon>
        <taxon>Cryptodira</taxon>
        <taxon>Durocryptodira</taxon>
        <taxon>Americhelydia</taxon>
        <taxon>Chelonioidea</taxon>
        <taxon>Cheloniidae</taxon>
        <taxon>Chelonia</taxon>
    </lineage>
</organism>
<gene>
    <name evidence="4" type="ORF">UY3_10927</name>
</gene>
<proteinExistence type="predicted"/>
<protein>
    <submittedName>
        <fullName evidence="4">TNFAIP3-interacting protein 1</fullName>
    </submittedName>
</protein>
<feature type="coiled-coil region" evidence="2">
    <location>
        <begin position="278"/>
        <end position="340"/>
    </location>
</feature>
<dbReference type="AlphaFoldDB" id="M7BIX3"/>
<keyword evidence="5" id="KW-1185">Reference proteome</keyword>
<name>M7BIX3_CHEMY</name>
<dbReference type="GO" id="GO:0005737">
    <property type="term" value="C:cytoplasm"/>
    <property type="evidence" value="ECO:0007669"/>
    <property type="project" value="UniProtKB-ARBA"/>
</dbReference>
<evidence type="ECO:0000313" key="5">
    <source>
        <dbReference type="Proteomes" id="UP000031443"/>
    </source>
</evidence>
<dbReference type="GO" id="GO:0071222">
    <property type="term" value="P:cellular response to lipopolysaccharide"/>
    <property type="evidence" value="ECO:0007669"/>
    <property type="project" value="TreeGrafter"/>
</dbReference>
<keyword evidence="1 2" id="KW-0175">Coiled coil</keyword>
<dbReference type="GO" id="GO:0043122">
    <property type="term" value="P:regulation of canonical NF-kappaB signal transduction"/>
    <property type="evidence" value="ECO:0007669"/>
    <property type="project" value="UniProtKB-ARBA"/>
</dbReference>
<dbReference type="EMBL" id="KB543129">
    <property type="protein sequence ID" value="EMP32003.1"/>
    <property type="molecule type" value="Genomic_DNA"/>
</dbReference>
<reference evidence="5" key="1">
    <citation type="journal article" date="2013" name="Nat. Genet.">
        <title>The draft genomes of soft-shell turtle and green sea turtle yield insights into the development and evolution of the turtle-specific body plan.</title>
        <authorList>
            <person name="Wang Z."/>
            <person name="Pascual-Anaya J."/>
            <person name="Zadissa A."/>
            <person name="Li W."/>
            <person name="Niimura Y."/>
            <person name="Huang Z."/>
            <person name="Li C."/>
            <person name="White S."/>
            <person name="Xiong Z."/>
            <person name="Fang D."/>
            <person name="Wang B."/>
            <person name="Ming Y."/>
            <person name="Chen Y."/>
            <person name="Zheng Y."/>
            <person name="Kuraku S."/>
            <person name="Pignatelli M."/>
            <person name="Herrero J."/>
            <person name="Beal K."/>
            <person name="Nozawa M."/>
            <person name="Li Q."/>
            <person name="Wang J."/>
            <person name="Zhang H."/>
            <person name="Yu L."/>
            <person name="Shigenobu S."/>
            <person name="Wang J."/>
            <person name="Liu J."/>
            <person name="Flicek P."/>
            <person name="Searle S."/>
            <person name="Wang J."/>
            <person name="Kuratani S."/>
            <person name="Yin Y."/>
            <person name="Aken B."/>
            <person name="Zhang G."/>
            <person name="Irie N."/>
        </authorList>
    </citation>
    <scope>NUCLEOTIDE SEQUENCE [LARGE SCALE GENOMIC DNA]</scope>
</reference>
<dbReference type="GO" id="GO:0006357">
    <property type="term" value="P:regulation of transcription by RNA polymerase II"/>
    <property type="evidence" value="ECO:0007669"/>
    <property type="project" value="TreeGrafter"/>
</dbReference>
<feature type="compositionally biased region" description="Basic and acidic residues" evidence="3">
    <location>
        <begin position="236"/>
        <end position="248"/>
    </location>
</feature>
<feature type="compositionally biased region" description="Polar residues" evidence="3">
    <location>
        <begin position="383"/>
        <end position="393"/>
    </location>
</feature>
<feature type="region of interest" description="Disordered" evidence="3">
    <location>
        <begin position="371"/>
        <end position="428"/>
    </location>
</feature>
<dbReference type="PANTHER" id="PTHR31882">
    <property type="entry name" value="TNFAIP3-INTERACTING PROTEIN COILED COIL FAMILY MEMBER"/>
    <property type="match status" value="1"/>
</dbReference>
<accession>M7BIX3</accession>
<sequence>METGPLLALPHDKAEVLPELQRGAPTLDFCLEQGPRLGRPQDDLALNSCLPPASHAGTAALAAEGAPQVLSEPVISNRHDSEEIVTYISESMTVTSADEEKLLLLNKNTELRRINKEVNKAQLMKLNQEWDQIYHTTTLGLQQKMRALQEDVVILKQQTERLSMKLEHEQNKREYYEQTLIQELKKNQHLQEYVRQLEGRQHHGREKRTSAGSEVLASVPWEEFVDAQFLLPRKSLKENSSKKHEEASQKVQGGETYKPRKCKHLVHVNNSSDPVKEVTDLKDQLEALKCQTEIYEADYRTEHKDRERIKAENEKLRKKEEEMRQQMALLREQLKIFEDDFRKERSDKQLLQRLLKSKASPKEPILVHRCNSQERPVVPASPAHSTATTSKRGNCSKHCEKHSPKQGECAKHHSRDAEAQASPFNRDY</sequence>
<feature type="compositionally biased region" description="Basic and acidic residues" evidence="3">
    <location>
        <begin position="397"/>
        <end position="418"/>
    </location>
</feature>
<evidence type="ECO:0000256" key="2">
    <source>
        <dbReference type="SAM" id="Coils"/>
    </source>
</evidence>
<dbReference type="PANTHER" id="PTHR31882:SF9">
    <property type="entry name" value="SI:CH211-153B23.7"/>
    <property type="match status" value="1"/>
</dbReference>
<dbReference type="Gene3D" id="1.20.5.990">
    <property type="entry name" value="Nemo cc2-lz domain - 1d5 darpin complex"/>
    <property type="match status" value="1"/>
</dbReference>
<evidence type="ECO:0000256" key="1">
    <source>
        <dbReference type="ARBA" id="ARBA00023054"/>
    </source>
</evidence>
<evidence type="ECO:0000313" key="4">
    <source>
        <dbReference type="EMBL" id="EMP32003.1"/>
    </source>
</evidence>
<evidence type="ECO:0000256" key="3">
    <source>
        <dbReference type="SAM" id="MobiDB-lite"/>
    </source>
</evidence>
<feature type="region of interest" description="Disordered" evidence="3">
    <location>
        <begin position="236"/>
        <end position="255"/>
    </location>
</feature>
<dbReference type="Proteomes" id="UP000031443">
    <property type="component" value="Unassembled WGS sequence"/>
</dbReference>